<reference evidence="2 3" key="1">
    <citation type="submission" date="2019-07" db="EMBL/GenBank/DDBJ databases">
        <title>Complete Genome Sequence of drought tolerant Plant Growth-Promoting Rhizobacterium Glutamicibacter halophytocola DR408.</title>
        <authorList>
            <person name="Nishu S.D."/>
            <person name="Lee T.K."/>
        </authorList>
    </citation>
    <scope>NUCLEOTIDE SEQUENCE [LARGE SCALE GENOMIC DNA]</scope>
    <source>
        <strain evidence="2 3">DR408</strain>
    </source>
</reference>
<sequence length="426" mass="46596">MLPLKKRPSLWLMPIFLIVALVYLSSYTDMDSVLGNGPAAVSGASTTLLFSCLLASIGSSLESSRERSSRGVLELSSRGYSARIFDRLWPTFLAASVIQIVIVVYLLVPSGQLFEPKLWLVVVGYLLAILAHSAFGYLLGQWLPGRFAVPLALVLSYLFLAFTGTSDYFPIHYLAGMTLNGCCMAAQSLDYRAVWTLIVFSSLISIGFLALAGNSNPLAKKKISGRASKGKYALGYSFIVFALVAGLSISSPLDGTPVVNDAAEDFTCTGHRPKVCLNEVQRFGGDRSELVAQSVRILSDLGFPEADRVTAERNDDAKVVQTGVLVTSFEPWYTDDQVVYAAASSYSAEVLNHLCDNDDYDKQYAAFEVLQDWSTAYALRSVLGIDTESSNQKLRSMSPRQQQDWALTTYEQLSRCEVPQLPKGSK</sequence>
<keyword evidence="1" id="KW-0472">Membrane</keyword>
<organism evidence="2 3">
    <name type="scientific">Glutamicibacter halophytocola</name>
    <dbReference type="NCBI Taxonomy" id="1933880"/>
    <lineage>
        <taxon>Bacteria</taxon>
        <taxon>Bacillati</taxon>
        <taxon>Actinomycetota</taxon>
        <taxon>Actinomycetes</taxon>
        <taxon>Micrococcales</taxon>
        <taxon>Micrococcaceae</taxon>
        <taxon>Glutamicibacter</taxon>
    </lineage>
</organism>
<name>A0ABX5YCS6_9MICC</name>
<evidence type="ECO:0000313" key="3">
    <source>
        <dbReference type="Proteomes" id="UP000320717"/>
    </source>
</evidence>
<evidence type="ECO:0000256" key="1">
    <source>
        <dbReference type="SAM" id="Phobius"/>
    </source>
</evidence>
<feature type="transmembrane region" description="Helical" evidence="1">
    <location>
        <begin position="88"/>
        <end position="107"/>
    </location>
</feature>
<feature type="transmembrane region" description="Helical" evidence="1">
    <location>
        <begin position="151"/>
        <end position="173"/>
    </location>
</feature>
<keyword evidence="3" id="KW-1185">Reference proteome</keyword>
<dbReference type="RefSeq" id="WP_146277748.1">
    <property type="nucleotide sequence ID" value="NZ_CP042260.1"/>
</dbReference>
<dbReference type="Proteomes" id="UP000320717">
    <property type="component" value="Chromosome"/>
</dbReference>
<gene>
    <name evidence="2" type="ORF">FQA45_14740</name>
</gene>
<feature type="transmembrane region" description="Helical" evidence="1">
    <location>
        <begin position="119"/>
        <end position="139"/>
    </location>
</feature>
<keyword evidence="1" id="KW-0812">Transmembrane</keyword>
<feature type="transmembrane region" description="Helical" evidence="1">
    <location>
        <begin position="39"/>
        <end position="61"/>
    </location>
</feature>
<dbReference type="EMBL" id="CP042260">
    <property type="protein sequence ID" value="QDY67459.1"/>
    <property type="molecule type" value="Genomic_DNA"/>
</dbReference>
<protein>
    <recommendedName>
        <fullName evidence="4">ABC transporter permease</fullName>
    </recommendedName>
</protein>
<accession>A0ABX5YCS6</accession>
<keyword evidence="1" id="KW-1133">Transmembrane helix</keyword>
<proteinExistence type="predicted"/>
<feature type="transmembrane region" description="Helical" evidence="1">
    <location>
        <begin position="233"/>
        <end position="253"/>
    </location>
</feature>
<feature type="transmembrane region" description="Helical" evidence="1">
    <location>
        <begin position="193"/>
        <end position="212"/>
    </location>
</feature>
<evidence type="ECO:0000313" key="2">
    <source>
        <dbReference type="EMBL" id="QDY67459.1"/>
    </source>
</evidence>
<feature type="transmembrane region" description="Helical" evidence="1">
    <location>
        <begin position="9"/>
        <end position="27"/>
    </location>
</feature>
<evidence type="ECO:0008006" key="4">
    <source>
        <dbReference type="Google" id="ProtNLM"/>
    </source>
</evidence>